<evidence type="ECO:0000256" key="6">
    <source>
        <dbReference type="ARBA" id="ARBA00023136"/>
    </source>
</evidence>
<dbReference type="CDD" id="cd06261">
    <property type="entry name" value="TM_PBP2"/>
    <property type="match status" value="1"/>
</dbReference>
<feature type="transmembrane region" description="Helical" evidence="7">
    <location>
        <begin position="136"/>
        <end position="159"/>
    </location>
</feature>
<keyword evidence="3" id="KW-1003">Cell membrane</keyword>
<feature type="domain" description="ABC transmembrane type-1" evidence="8">
    <location>
        <begin position="136"/>
        <end position="329"/>
    </location>
</feature>
<dbReference type="AlphaFoldDB" id="A0A840EVS0"/>
<feature type="transmembrane region" description="Helical" evidence="7">
    <location>
        <begin position="171"/>
        <end position="192"/>
    </location>
</feature>
<feature type="transmembrane region" description="Helical" evidence="7">
    <location>
        <begin position="105"/>
        <end position="124"/>
    </location>
</feature>
<feature type="transmembrane region" description="Helical" evidence="7">
    <location>
        <begin position="310"/>
        <end position="329"/>
    </location>
</feature>
<protein>
    <submittedName>
        <fullName evidence="9">ABC-type glycerol-3-phosphate transport system permease component</fullName>
    </submittedName>
</protein>
<evidence type="ECO:0000256" key="5">
    <source>
        <dbReference type="ARBA" id="ARBA00022989"/>
    </source>
</evidence>
<dbReference type="PANTHER" id="PTHR32243">
    <property type="entry name" value="MALTOSE TRANSPORT SYSTEM PERMEASE-RELATED"/>
    <property type="match status" value="1"/>
</dbReference>
<dbReference type="SUPFAM" id="SSF161098">
    <property type="entry name" value="MetI-like"/>
    <property type="match status" value="2"/>
</dbReference>
<dbReference type="EMBL" id="JACIFP010000001">
    <property type="protein sequence ID" value="MBB4135772.1"/>
    <property type="molecule type" value="Genomic_DNA"/>
</dbReference>
<dbReference type="Pfam" id="PF00528">
    <property type="entry name" value="BPD_transp_1"/>
    <property type="match status" value="1"/>
</dbReference>
<evidence type="ECO:0000313" key="10">
    <source>
        <dbReference type="Proteomes" id="UP000551501"/>
    </source>
</evidence>
<keyword evidence="5 7" id="KW-1133">Transmembrane helix</keyword>
<keyword evidence="10" id="KW-1185">Reference proteome</keyword>
<keyword evidence="4 7" id="KW-0812">Transmembrane</keyword>
<keyword evidence="2 7" id="KW-0813">Transport</keyword>
<evidence type="ECO:0000256" key="3">
    <source>
        <dbReference type="ARBA" id="ARBA00022475"/>
    </source>
</evidence>
<evidence type="ECO:0000256" key="4">
    <source>
        <dbReference type="ARBA" id="ARBA00022692"/>
    </source>
</evidence>
<dbReference type="InterPro" id="IPR050901">
    <property type="entry name" value="BP-dep_ABC_trans_perm"/>
</dbReference>
<feature type="transmembrane region" description="Helical" evidence="7">
    <location>
        <begin position="204"/>
        <end position="227"/>
    </location>
</feature>
<keyword evidence="6 7" id="KW-0472">Membrane</keyword>
<dbReference type="Proteomes" id="UP000551501">
    <property type="component" value="Unassembled WGS sequence"/>
</dbReference>
<dbReference type="PROSITE" id="PS50928">
    <property type="entry name" value="ABC_TM1"/>
    <property type="match status" value="1"/>
</dbReference>
<accession>A0A840EVS0</accession>
<gene>
    <name evidence="9" type="ORF">BKA16_002324</name>
</gene>
<organism evidence="9 10">
    <name type="scientific">Gordonia humi</name>
    <dbReference type="NCBI Taxonomy" id="686429"/>
    <lineage>
        <taxon>Bacteria</taxon>
        <taxon>Bacillati</taxon>
        <taxon>Actinomycetota</taxon>
        <taxon>Actinomycetes</taxon>
        <taxon>Mycobacteriales</taxon>
        <taxon>Gordoniaceae</taxon>
        <taxon>Gordonia</taxon>
    </lineage>
</organism>
<dbReference type="RefSeq" id="WP_246371735.1">
    <property type="nucleotide sequence ID" value="NZ_BAABHL010000124.1"/>
</dbReference>
<comment type="subcellular location">
    <subcellularLocation>
        <location evidence="1 7">Cell membrane</location>
        <topology evidence="1 7">Multi-pass membrane protein</topology>
    </subcellularLocation>
</comment>
<evidence type="ECO:0000256" key="2">
    <source>
        <dbReference type="ARBA" id="ARBA00022448"/>
    </source>
</evidence>
<feature type="transmembrane region" description="Helical" evidence="7">
    <location>
        <begin position="62"/>
        <end position="84"/>
    </location>
</feature>
<dbReference type="GO" id="GO:0005886">
    <property type="term" value="C:plasma membrane"/>
    <property type="evidence" value="ECO:0007669"/>
    <property type="project" value="UniProtKB-SubCell"/>
</dbReference>
<evidence type="ECO:0000256" key="1">
    <source>
        <dbReference type="ARBA" id="ARBA00004651"/>
    </source>
</evidence>
<evidence type="ECO:0000256" key="7">
    <source>
        <dbReference type="RuleBase" id="RU363032"/>
    </source>
</evidence>
<dbReference type="Gene3D" id="1.10.3720.10">
    <property type="entry name" value="MetI-like"/>
    <property type="match status" value="2"/>
</dbReference>
<evidence type="ECO:0000259" key="8">
    <source>
        <dbReference type="PROSITE" id="PS50928"/>
    </source>
</evidence>
<comment type="caution">
    <text evidence="9">The sequence shown here is derived from an EMBL/GenBank/DDBJ whole genome shotgun (WGS) entry which is preliminary data.</text>
</comment>
<feature type="transmembrane region" description="Helical" evidence="7">
    <location>
        <begin position="248"/>
        <end position="273"/>
    </location>
</feature>
<dbReference type="PANTHER" id="PTHR32243:SF18">
    <property type="entry name" value="INNER MEMBRANE ABC TRANSPORTER PERMEASE PROTEIN YCJP"/>
    <property type="match status" value="1"/>
</dbReference>
<feature type="transmembrane region" description="Helical" evidence="7">
    <location>
        <begin position="12"/>
        <end position="30"/>
    </location>
</feature>
<sequence length="344" mass="37016">MNTLNRRRAGWLIVNVLVVLYAIIPLWWIISLSFKSTGTVTDGNFIPKAWTMDNYRALFADGVLATLLWVILGMIIAAVVLAVFMRLRRSAIENHDRSKTQVATVGVVVLSIGLIIAFVWGIIIPLTDGGTFGRPLINSIGIGLIATVIAVVLGTMAAYAIARLEFPGKKVLVGAALLIAMFPQISLVTPLFNIERSIGLFDTWPGLILPYVAFALPLAIYTLSAFFREIPWELEKAAQMDGATPGQAFRRVIVPLAAPGVVTASILVFIFAWNDLLLALSLTSTDRAQTAPVAIANFTGVSQFEEPTGAIAAAAVVITIPIIIFVLFFQRRIVAGLTSGAVKG</sequence>
<dbReference type="InterPro" id="IPR000515">
    <property type="entry name" value="MetI-like"/>
</dbReference>
<proteinExistence type="inferred from homology"/>
<comment type="similarity">
    <text evidence="7">Belongs to the binding-protein-dependent transport system permease family.</text>
</comment>
<reference evidence="9 10" key="1">
    <citation type="submission" date="2020-08" db="EMBL/GenBank/DDBJ databases">
        <title>Sequencing the genomes of 1000 actinobacteria strains.</title>
        <authorList>
            <person name="Klenk H.-P."/>
        </authorList>
    </citation>
    <scope>NUCLEOTIDE SEQUENCE [LARGE SCALE GENOMIC DNA]</scope>
    <source>
        <strain evidence="9 10">DSM 45298</strain>
    </source>
</reference>
<dbReference type="GO" id="GO:0055085">
    <property type="term" value="P:transmembrane transport"/>
    <property type="evidence" value="ECO:0007669"/>
    <property type="project" value="InterPro"/>
</dbReference>
<dbReference type="InterPro" id="IPR035906">
    <property type="entry name" value="MetI-like_sf"/>
</dbReference>
<name>A0A840EVS0_9ACTN</name>
<evidence type="ECO:0000313" key="9">
    <source>
        <dbReference type="EMBL" id="MBB4135772.1"/>
    </source>
</evidence>